<reference evidence="11" key="1">
    <citation type="submission" date="2023-07" db="EMBL/GenBank/DDBJ databases">
        <authorList>
            <person name="Haufschild T."/>
            <person name="Kallscheuer N."/>
            <person name="Hammer J."/>
            <person name="Kohn T."/>
            <person name="Kabuu M."/>
            <person name="Jogler M."/>
            <person name="Wohfarth N."/>
            <person name="Heuer A."/>
            <person name="Rohde M."/>
            <person name="van Teeseling M.C.F."/>
            <person name="Jogler C."/>
        </authorList>
    </citation>
    <scope>NUCLEOTIDE SEQUENCE</scope>
    <source>
        <strain evidence="11">Strain 138</strain>
        <strain evidence="12">Strain 318</strain>
    </source>
</reference>
<sequence>MGAARASADRRDATIVALATPPGRAALAVLRISGPEAGAIGARIGVPAALTPRRATRVRLHAVDDAASMLDDALATWFVADASPTGEDLLELSLHGGHYVSTQVLAALVAAGAVPALAGEFSERAVRHGKMDLLQAEAVADLIDARSQAMHRAALVQLSGALSQRLEALRDALVQVEALLAYDIDFPDEDDGPQPRARVTAAAQHVLSALDALGATLPMAELGRDGVPVVLAGAPNAGKSSLFNALLGDARAIVSEIPGTTRDALEALVDERPYPWRLVDTAGLRDTDDRLERLGVEVSARWLARAGVVLVCADTDAALDATASAVGTATRARQVLVRTKADAAPSTRSDVVSVSAREGRGLDALRAAVRAAVSSTHPAPPEDQPIVTRARHAAAIAAARGEVAAFVAAWEADALPAPVAGTHLRAAITALEDLTGAIDIEDVLTRVFRTFCVGK</sequence>
<evidence type="ECO:0000313" key="13">
    <source>
        <dbReference type="Proteomes" id="UP001229955"/>
    </source>
</evidence>
<dbReference type="EMBL" id="CP130612">
    <property type="protein sequence ID" value="WKW13640.1"/>
    <property type="molecule type" value="Genomic_DNA"/>
</dbReference>
<dbReference type="InterPro" id="IPR005225">
    <property type="entry name" value="Small_GTP-bd"/>
</dbReference>
<dbReference type="InterPro" id="IPR027266">
    <property type="entry name" value="TrmE/GcvT-like"/>
</dbReference>
<dbReference type="EMBL" id="CP130613">
    <property type="protein sequence ID" value="WKW16546.1"/>
    <property type="molecule type" value="Genomic_DNA"/>
</dbReference>
<dbReference type="CDD" id="cd04164">
    <property type="entry name" value="trmE"/>
    <property type="match status" value="1"/>
</dbReference>
<keyword evidence="5 6" id="KW-0342">GTP-binding</keyword>
<dbReference type="InterPro" id="IPR027368">
    <property type="entry name" value="MnmE_dom2"/>
</dbReference>
<evidence type="ECO:0000313" key="11">
    <source>
        <dbReference type="EMBL" id="WKW13640.1"/>
    </source>
</evidence>
<evidence type="ECO:0000259" key="10">
    <source>
        <dbReference type="Pfam" id="PF12631"/>
    </source>
</evidence>
<dbReference type="Gene3D" id="3.30.1360.120">
    <property type="entry name" value="Probable tRNA modification gtpase trme, domain 1"/>
    <property type="match status" value="1"/>
</dbReference>
<dbReference type="Pfam" id="PF12631">
    <property type="entry name" value="MnmE_helical"/>
    <property type="match status" value="1"/>
</dbReference>
<dbReference type="InterPro" id="IPR018948">
    <property type="entry name" value="GTP-bd_TrmE_N"/>
</dbReference>
<dbReference type="Proteomes" id="UP001229955">
    <property type="component" value="Chromosome"/>
</dbReference>
<accession>A0AA49JXD8</accession>
<feature type="binding site" evidence="6">
    <location>
        <begin position="255"/>
        <end position="261"/>
    </location>
    <ligand>
        <name>GTP</name>
        <dbReference type="ChEBI" id="CHEBI:37565"/>
    </ligand>
</feature>
<dbReference type="InterPro" id="IPR031168">
    <property type="entry name" value="G_TrmE"/>
</dbReference>
<dbReference type="NCBIfam" id="TIGR00231">
    <property type="entry name" value="small_GTP"/>
    <property type="match status" value="1"/>
</dbReference>
<keyword evidence="13" id="KW-1185">Reference proteome</keyword>
<feature type="domain" description="GTP-binding protein TrmE N-terminal" evidence="9">
    <location>
        <begin position="14"/>
        <end position="130"/>
    </location>
</feature>
<dbReference type="InterPro" id="IPR004520">
    <property type="entry name" value="GTPase_MnmE"/>
</dbReference>
<feature type="domain" description="G" evidence="8">
    <location>
        <begin position="229"/>
        <end position="326"/>
    </location>
</feature>
<dbReference type="GO" id="GO:0005525">
    <property type="term" value="F:GTP binding"/>
    <property type="evidence" value="ECO:0007669"/>
    <property type="project" value="UniProtKB-UniRule"/>
</dbReference>
<evidence type="ECO:0000256" key="3">
    <source>
        <dbReference type="ARBA" id="ARBA00022741"/>
    </source>
</evidence>
<accession>A0AA49K2J1</accession>
<dbReference type="EC" id="3.6.-.-" evidence="6"/>
<evidence type="ECO:0000259" key="8">
    <source>
        <dbReference type="Pfam" id="PF01926"/>
    </source>
</evidence>
<feature type="binding site" evidence="6">
    <location>
        <position position="260"/>
    </location>
    <ligand>
        <name>K(+)</name>
        <dbReference type="ChEBI" id="CHEBI:29103"/>
    </ligand>
</feature>
<dbReference type="GO" id="GO:0046872">
    <property type="term" value="F:metal ion binding"/>
    <property type="evidence" value="ECO:0007669"/>
    <property type="project" value="UniProtKB-KW"/>
</dbReference>
<dbReference type="Pfam" id="PF01926">
    <property type="entry name" value="MMR_HSR1"/>
    <property type="match status" value="1"/>
</dbReference>
<evidence type="ECO:0000313" key="12">
    <source>
        <dbReference type="EMBL" id="WKW16546.1"/>
    </source>
</evidence>
<comment type="cofactor">
    <cofactor evidence="6">
        <name>K(+)</name>
        <dbReference type="ChEBI" id="CHEBI:29103"/>
    </cofactor>
    <text evidence="6">Binds 1 potassium ion per subunit.</text>
</comment>
<name>A0AA49JXD8_9BACT</name>
<dbReference type="NCBIfam" id="TIGR00450">
    <property type="entry name" value="mnmE_trmE_thdF"/>
    <property type="match status" value="1"/>
</dbReference>
<keyword evidence="3 6" id="KW-0547">Nucleotide-binding</keyword>
<dbReference type="RefSeq" id="WP_367886479.1">
    <property type="nucleotide sequence ID" value="NZ_CP130612.1"/>
</dbReference>
<feature type="binding site" evidence="6">
    <location>
        <position position="130"/>
    </location>
    <ligand>
        <name>(6S)-5-formyl-5,6,7,8-tetrahydrofolate</name>
        <dbReference type="ChEBI" id="CHEBI:57457"/>
    </ligand>
</feature>
<comment type="function">
    <text evidence="6">Exhibits a very high intrinsic GTPase hydrolysis rate. Involved in the addition of a carboxymethylaminomethyl (cmnm) group at the wobble position (U34) of certain tRNAs, forming tRNA-cmnm(5)s(2)U34.</text>
</comment>
<keyword evidence="2 6" id="KW-0819">tRNA processing</keyword>
<feature type="binding site" evidence="6">
    <location>
        <position position="257"/>
    </location>
    <ligand>
        <name>K(+)</name>
        <dbReference type="ChEBI" id="CHEBI:29103"/>
    </ligand>
</feature>
<dbReference type="GO" id="GO:0003924">
    <property type="term" value="F:GTPase activity"/>
    <property type="evidence" value="ECO:0007669"/>
    <property type="project" value="UniProtKB-UniRule"/>
</dbReference>
<dbReference type="Gene3D" id="3.40.50.300">
    <property type="entry name" value="P-loop containing nucleotide triphosphate hydrolases"/>
    <property type="match status" value="1"/>
</dbReference>
<evidence type="ECO:0000256" key="1">
    <source>
        <dbReference type="ARBA" id="ARBA00011043"/>
    </source>
</evidence>
<feature type="binding site" evidence="6">
    <location>
        <position position="455"/>
    </location>
    <ligand>
        <name>(6S)-5-formyl-5,6,7,8-tetrahydrofolate</name>
        <dbReference type="ChEBI" id="CHEBI:57457"/>
    </ligand>
</feature>
<dbReference type="AlphaFoldDB" id="A0AA49JXD8"/>
<comment type="subunit">
    <text evidence="6">Homodimer. Heterotetramer of two MnmE and two MnmG subunits.</text>
</comment>
<evidence type="ECO:0000256" key="6">
    <source>
        <dbReference type="HAMAP-Rule" id="MF_00379"/>
    </source>
</evidence>
<dbReference type="GO" id="GO:0005737">
    <property type="term" value="C:cytoplasm"/>
    <property type="evidence" value="ECO:0007669"/>
    <property type="project" value="UniProtKB-SubCell"/>
</dbReference>
<dbReference type="KEGG" id="pspc:Strain318_002963"/>
<dbReference type="PANTHER" id="PTHR42714:SF2">
    <property type="entry name" value="TRNA MODIFICATION GTPASE GTPBP3, MITOCHONDRIAL"/>
    <property type="match status" value="1"/>
</dbReference>
<feature type="domain" description="MnmE helical" evidence="10">
    <location>
        <begin position="133"/>
        <end position="452"/>
    </location>
</feature>
<feature type="binding site" evidence="6">
    <location>
        <position position="240"/>
    </location>
    <ligand>
        <name>Mg(2+)</name>
        <dbReference type="ChEBI" id="CHEBI:18420"/>
    </ligand>
</feature>
<dbReference type="GO" id="GO:0002098">
    <property type="term" value="P:tRNA wobble uridine modification"/>
    <property type="evidence" value="ECO:0007669"/>
    <property type="project" value="TreeGrafter"/>
</dbReference>
<keyword evidence="4 6" id="KW-0630">Potassium</keyword>
<dbReference type="Gene3D" id="1.20.120.430">
    <property type="entry name" value="tRNA modification GTPase MnmE domain 2"/>
    <property type="match status" value="1"/>
</dbReference>
<keyword evidence="6" id="KW-0378">Hydrolase</keyword>
<dbReference type="Pfam" id="PF10396">
    <property type="entry name" value="TrmE_N"/>
    <property type="match status" value="1"/>
</dbReference>
<dbReference type="GO" id="GO:0030488">
    <property type="term" value="P:tRNA methylation"/>
    <property type="evidence" value="ECO:0007669"/>
    <property type="project" value="TreeGrafter"/>
</dbReference>
<feature type="binding site" evidence="6">
    <location>
        <position position="236"/>
    </location>
    <ligand>
        <name>K(+)</name>
        <dbReference type="ChEBI" id="CHEBI:29103"/>
    </ligand>
</feature>
<evidence type="ECO:0000259" key="9">
    <source>
        <dbReference type="Pfam" id="PF10396"/>
    </source>
</evidence>
<feature type="binding site" evidence="6">
    <location>
        <begin position="355"/>
        <end position="357"/>
    </location>
    <ligand>
        <name>GTP</name>
        <dbReference type="ChEBI" id="CHEBI:37565"/>
    </ligand>
</feature>
<proteinExistence type="inferred from homology"/>
<dbReference type="InterPro" id="IPR006073">
    <property type="entry name" value="GTP-bd"/>
</dbReference>
<comment type="similarity">
    <text evidence="1 6 7">Belongs to the TRAFAC class TrmE-Era-EngA-EngB-Septin-like GTPase superfamily. TrmE GTPase family.</text>
</comment>
<dbReference type="PANTHER" id="PTHR42714">
    <property type="entry name" value="TRNA MODIFICATION GTPASE GTPBP3"/>
    <property type="match status" value="1"/>
</dbReference>
<dbReference type="SUPFAM" id="SSF52540">
    <property type="entry name" value="P-loop containing nucleoside triphosphate hydrolases"/>
    <property type="match status" value="1"/>
</dbReference>
<feature type="binding site" evidence="6">
    <location>
        <begin position="280"/>
        <end position="283"/>
    </location>
    <ligand>
        <name>GTP</name>
        <dbReference type="ChEBI" id="CHEBI:37565"/>
    </ligand>
</feature>
<evidence type="ECO:0000256" key="7">
    <source>
        <dbReference type="RuleBase" id="RU003313"/>
    </source>
</evidence>
<protein>
    <recommendedName>
        <fullName evidence="6">tRNA modification GTPase MnmE</fullName>
        <ecNumber evidence="6">3.6.-.-</ecNumber>
    </recommendedName>
</protein>
<dbReference type="CDD" id="cd14858">
    <property type="entry name" value="TrmE_N"/>
    <property type="match status" value="1"/>
</dbReference>
<evidence type="ECO:0000256" key="5">
    <source>
        <dbReference type="ARBA" id="ARBA00023134"/>
    </source>
</evidence>
<feature type="binding site" evidence="6">
    <location>
        <position position="261"/>
    </location>
    <ligand>
        <name>Mg(2+)</name>
        <dbReference type="ChEBI" id="CHEBI:18420"/>
    </ligand>
</feature>
<keyword evidence="6" id="KW-0460">Magnesium</keyword>
<feature type="binding site" evidence="6">
    <location>
        <begin position="236"/>
        <end position="241"/>
    </location>
    <ligand>
        <name>GTP</name>
        <dbReference type="ChEBI" id="CHEBI:37565"/>
    </ligand>
</feature>
<dbReference type="HAMAP" id="MF_00379">
    <property type="entry name" value="GTPase_MnmE"/>
    <property type="match status" value="1"/>
</dbReference>
<evidence type="ECO:0000256" key="2">
    <source>
        <dbReference type="ARBA" id="ARBA00022694"/>
    </source>
</evidence>
<dbReference type="InterPro" id="IPR027417">
    <property type="entry name" value="P-loop_NTPase"/>
</dbReference>
<feature type="binding site" evidence="6">
    <location>
        <position position="91"/>
    </location>
    <ligand>
        <name>(6S)-5-formyl-5,6,7,8-tetrahydrofolate</name>
        <dbReference type="ChEBI" id="CHEBI:57457"/>
    </ligand>
</feature>
<organism evidence="11">
    <name type="scientific">Pseudogemmatithrix spongiicola</name>
    <dbReference type="NCBI Taxonomy" id="3062599"/>
    <lineage>
        <taxon>Bacteria</taxon>
        <taxon>Pseudomonadati</taxon>
        <taxon>Gemmatimonadota</taxon>
        <taxon>Gemmatimonadia</taxon>
        <taxon>Gemmatimonadales</taxon>
        <taxon>Gemmatimonadaceae</taxon>
        <taxon>Pseudogemmatithrix</taxon>
    </lineage>
</organism>
<dbReference type="InterPro" id="IPR025867">
    <property type="entry name" value="MnmE_helical"/>
</dbReference>
<feature type="binding site" evidence="6">
    <location>
        <position position="31"/>
    </location>
    <ligand>
        <name>(6S)-5-formyl-5,6,7,8-tetrahydrofolate</name>
        <dbReference type="ChEBI" id="CHEBI:57457"/>
    </ligand>
</feature>
<feature type="binding site" evidence="6">
    <location>
        <position position="255"/>
    </location>
    <ligand>
        <name>K(+)</name>
        <dbReference type="ChEBI" id="CHEBI:29103"/>
    </ligand>
</feature>
<comment type="caution">
    <text evidence="6">Lacks conserved residue(s) required for the propagation of feature annotation.</text>
</comment>
<evidence type="ECO:0000256" key="4">
    <source>
        <dbReference type="ARBA" id="ARBA00022958"/>
    </source>
</evidence>
<keyword evidence="6" id="KW-0479">Metal-binding</keyword>
<comment type="subcellular location">
    <subcellularLocation>
        <location evidence="6">Cytoplasm</location>
    </subcellularLocation>
</comment>
<keyword evidence="6" id="KW-0963">Cytoplasm</keyword>
<gene>
    <name evidence="6 11" type="primary">mnmE</name>
    <name evidence="6" type="synonym">trmE</name>
    <name evidence="11" type="ORF">Strain138_002965</name>
    <name evidence="12" type="ORF">Strain318_002963</name>
</gene>